<dbReference type="PATRIC" id="fig|101510.16.peg.5586"/>
<dbReference type="RefSeq" id="WP_011597714.1">
    <property type="nucleotide sequence ID" value="NC_008268.1"/>
</dbReference>
<dbReference type="eggNOG" id="ENOG5031FVW">
    <property type="taxonomic scope" value="Bacteria"/>
</dbReference>
<keyword evidence="1" id="KW-0732">Signal</keyword>
<evidence type="ECO:0000313" key="2">
    <source>
        <dbReference type="EMBL" id="ABG97320.1"/>
    </source>
</evidence>
<feature type="signal peptide" evidence="1">
    <location>
        <begin position="1"/>
        <end position="30"/>
    </location>
</feature>
<dbReference type="EMBL" id="CP000431">
    <property type="protein sequence ID" value="ABG97320.1"/>
    <property type="molecule type" value="Genomic_DNA"/>
</dbReference>
<evidence type="ECO:0000256" key="1">
    <source>
        <dbReference type="SAM" id="SignalP"/>
    </source>
</evidence>
<proteinExistence type="predicted"/>
<name>Q0S566_RHOJR</name>
<dbReference type="HOGENOM" id="CLU_1873827_0_0_11"/>
<evidence type="ECO:0008006" key="4">
    <source>
        <dbReference type="Google" id="ProtNLM"/>
    </source>
</evidence>
<dbReference type="KEGG" id="rha:RHA1_ro05540"/>
<dbReference type="OrthoDB" id="4465932at2"/>
<feature type="chain" id="PRO_5004176331" description="Secreted protein" evidence="1">
    <location>
        <begin position="31"/>
        <end position="136"/>
    </location>
</feature>
<dbReference type="AlphaFoldDB" id="Q0S566"/>
<evidence type="ECO:0000313" key="3">
    <source>
        <dbReference type="Proteomes" id="UP000008710"/>
    </source>
</evidence>
<reference evidence="3" key="1">
    <citation type="journal article" date="2006" name="Proc. Natl. Acad. Sci. U.S.A.">
        <title>The complete genome of Rhodococcus sp. RHA1 provides insights into a catabolic powerhouse.</title>
        <authorList>
            <person name="McLeod M.P."/>
            <person name="Warren R.L."/>
            <person name="Hsiao W.W.L."/>
            <person name="Araki N."/>
            <person name="Myhre M."/>
            <person name="Fernandes C."/>
            <person name="Miyazawa D."/>
            <person name="Wong W."/>
            <person name="Lillquist A.L."/>
            <person name="Wang D."/>
            <person name="Dosanjh M."/>
            <person name="Hara H."/>
            <person name="Petrescu A."/>
            <person name="Morin R.D."/>
            <person name="Yang G."/>
            <person name="Stott J.M."/>
            <person name="Schein J.E."/>
            <person name="Shin H."/>
            <person name="Smailus D."/>
            <person name="Siddiqui A.S."/>
            <person name="Marra M.A."/>
            <person name="Jones S.J.M."/>
            <person name="Holt R."/>
            <person name="Brinkman F.S.L."/>
            <person name="Miyauchi K."/>
            <person name="Fukuda M."/>
            <person name="Davies J.E."/>
            <person name="Mohn W.W."/>
            <person name="Eltis L.D."/>
        </authorList>
    </citation>
    <scope>NUCLEOTIDE SEQUENCE [LARGE SCALE GENOMIC DNA]</scope>
    <source>
        <strain evidence="3">RHA1</strain>
    </source>
</reference>
<protein>
    <recommendedName>
        <fullName evidence="4">Secreted protein</fullName>
    </recommendedName>
</protein>
<gene>
    <name evidence="2" type="ordered locus">RHA1_ro05540</name>
</gene>
<sequence>MSTLAAFARPVAVAALGAAALFAAPATASAAPFMPDPLANCKPAATLDVEKEGNEVEWEFEGPKDATTDAQVTYLNIGGQAPTIGSSGPLTNGEGVERELPGFTAHLIPGGTYDPDGPAKNGAATCPLGFGFAVTQ</sequence>
<accession>Q0S566</accession>
<organism evidence="2 3">
    <name type="scientific">Rhodococcus jostii (strain RHA1)</name>
    <dbReference type="NCBI Taxonomy" id="101510"/>
    <lineage>
        <taxon>Bacteria</taxon>
        <taxon>Bacillati</taxon>
        <taxon>Actinomycetota</taxon>
        <taxon>Actinomycetes</taxon>
        <taxon>Mycobacteriales</taxon>
        <taxon>Nocardiaceae</taxon>
        <taxon>Rhodococcus</taxon>
    </lineage>
</organism>
<dbReference type="Proteomes" id="UP000008710">
    <property type="component" value="Chromosome"/>
</dbReference>